<gene>
    <name evidence="1" type="ORF">GSLYS_00008712001</name>
</gene>
<organism evidence="1 2">
    <name type="scientific">Lymnaea stagnalis</name>
    <name type="common">Great pond snail</name>
    <name type="synonym">Helix stagnalis</name>
    <dbReference type="NCBI Taxonomy" id="6523"/>
    <lineage>
        <taxon>Eukaryota</taxon>
        <taxon>Metazoa</taxon>
        <taxon>Spiralia</taxon>
        <taxon>Lophotrochozoa</taxon>
        <taxon>Mollusca</taxon>
        <taxon>Gastropoda</taxon>
        <taxon>Heterobranchia</taxon>
        <taxon>Euthyneura</taxon>
        <taxon>Panpulmonata</taxon>
        <taxon>Hygrophila</taxon>
        <taxon>Lymnaeoidea</taxon>
        <taxon>Lymnaeidae</taxon>
        <taxon>Lymnaea</taxon>
    </lineage>
</organism>
<name>A0AAV2HMT0_LYMST</name>
<comment type="caution">
    <text evidence="1">The sequence shown here is derived from an EMBL/GenBank/DDBJ whole genome shotgun (WGS) entry which is preliminary data.</text>
</comment>
<reference evidence="1 2" key="1">
    <citation type="submission" date="2024-04" db="EMBL/GenBank/DDBJ databases">
        <authorList>
            <consortium name="Genoscope - CEA"/>
            <person name="William W."/>
        </authorList>
    </citation>
    <scope>NUCLEOTIDE SEQUENCE [LARGE SCALE GENOMIC DNA]</scope>
</reference>
<keyword evidence="2" id="KW-1185">Reference proteome</keyword>
<sequence length="47" mass="5227">MAKESKKRQLIRQRLASAKSEENLVDGCTDGEEYASGLDEALKALSW</sequence>
<dbReference type="EMBL" id="CAXITT010000181">
    <property type="protein sequence ID" value="CAL1534752.1"/>
    <property type="molecule type" value="Genomic_DNA"/>
</dbReference>
<dbReference type="AlphaFoldDB" id="A0AAV2HMT0"/>
<evidence type="ECO:0000313" key="2">
    <source>
        <dbReference type="Proteomes" id="UP001497497"/>
    </source>
</evidence>
<protein>
    <submittedName>
        <fullName evidence="1">Uncharacterized protein</fullName>
    </submittedName>
</protein>
<accession>A0AAV2HMT0</accession>
<proteinExistence type="predicted"/>
<dbReference type="Proteomes" id="UP001497497">
    <property type="component" value="Unassembled WGS sequence"/>
</dbReference>
<evidence type="ECO:0000313" key="1">
    <source>
        <dbReference type="EMBL" id="CAL1534752.1"/>
    </source>
</evidence>